<dbReference type="PANTHER" id="PTHR33446:SF2">
    <property type="entry name" value="PROTEIN TONB"/>
    <property type="match status" value="1"/>
</dbReference>
<gene>
    <name evidence="12" type="ORF">NCI00_04150</name>
</gene>
<dbReference type="InterPro" id="IPR006260">
    <property type="entry name" value="TonB/TolA_C"/>
</dbReference>
<evidence type="ECO:0000256" key="8">
    <source>
        <dbReference type="ARBA" id="ARBA00022989"/>
    </source>
</evidence>
<dbReference type="Gene3D" id="2.20.110.10">
    <property type="entry name" value="Histone H3 K4-specific methyltransferase SET7/9 N-terminal domain"/>
    <property type="match status" value="1"/>
</dbReference>
<evidence type="ECO:0000259" key="11">
    <source>
        <dbReference type="PROSITE" id="PS52015"/>
    </source>
</evidence>
<keyword evidence="13" id="KW-1185">Reference proteome</keyword>
<dbReference type="Gene3D" id="3.30.1150.10">
    <property type="match status" value="1"/>
</dbReference>
<accession>A0ABT1FIK4</accession>
<dbReference type="EMBL" id="JAMZEL010000001">
    <property type="protein sequence ID" value="MCP1381599.1"/>
    <property type="molecule type" value="Genomic_DNA"/>
</dbReference>
<dbReference type="NCBIfam" id="TIGR01352">
    <property type="entry name" value="tonB_Cterm"/>
    <property type="match status" value="1"/>
</dbReference>
<evidence type="ECO:0000256" key="4">
    <source>
        <dbReference type="ARBA" id="ARBA00022475"/>
    </source>
</evidence>
<organism evidence="12 13">
    <name type="scientific">Runella salmonicolor</name>
    <dbReference type="NCBI Taxonomy" id="2950278"/>
    <lineage>
        <taxon>Bacteria</taxon>
        <taxon>Pseudomonadati</taxon>
        <taxon>Bacteroidota</taxon>
        <taxon>Cytophagia</taxon>
        <taxon>Cytophagales</taxon>
        <taxon>Spirosomataceae</taxon>
        <taxon>Runella</taxon>
    </lineage>
</organism>
<evidence type="ECO:0000256" key="2">
    <source>
        <dbReference type="ARBA" id="ARBA00006555"/>
    </source>
</evidence>
<name>A0ABT1FIK4_9BACT</name>
<feature type="chain" id="PRO_5046153034" evidence="10">
    <location>
        <begin position="18"/>
        <end position="248"/>
    </location>
</feature>
<evidence type="ECO:0000313" key="13">
    <source>
        <dbReference type="Proteomes" id="UP001204772"/>
    </source>
</evidence>
<dbReference type="SUPFAM" id="SSF82185">
    <property type="entry name" value="Histone H3 K4-specific methyltransferase SET7/9 N-terminal domain"/>
    <property type="match status" value="1"/>
</dbReference>
<reference evidence="12 13" key="1">
    <citation type="submission" date="2022-06" db="EMBL/GenBank/DDBJ databases">
        <title>Runella sp. S5 genome sequencing.</title>
        <authorList>
            <person name="Park S."/>
        </authorList>
    </citation>
    <scope>NUCLEOTIDE SEQUENCE [LARGE SCALE GENOMIC DNA]</scope>
    <source>
        <strain evidence="12 13">S5</strain>
    </source>
</reference>
<keyword evidence="6" id="KW-0812">Transmembrane</keyword>
<dbReference type="Pfam" id="PF03544">
    <property type="entry name" value="TonB_C"/>
    <property type="match status" value="1"/>
</dbReference>
<proteinExistence type="inferred from homology"/>
<feature type="domain" description="TonB C-terminal" evidence="11">
    <location>
        <begin position="154"/>
        <end position="248"/>
    </location>
</feature>
<dbReference type="Proteomes" id="UP001204772">
    <property type="component" value="Unassembled WGS sequence"/>
</dbReference>
<keyword evidence="8" id="KW-1133">Transmembrane helix</keyword>
<comment type="similarity">
    <text evidence="2">Belongs to the TonB family.</text>
</comment>
<dbReference type="InterPro" id="IPR051045">
    <property type="entry name" value="TonB-dependent_transducer"/>
</dbReference>
<keyword evidence="7" id="KW-0653">Protein transport</keyword>
<evidence type="ECO:0000256" key="7">
    <source>
        <dbReference type="ARBA" id="ARBA00022927"/>
    </source>
</evidence>
<keyword evidence="10" id="KW-0732">Signal</keyword>
<keyword evidence="9" id="KW-0472">Membrane</keyword>
<sequence>MKTVLLLILCISLSAVAQELKTVKKTLTSNPFTEEIEEYQVFKSDKKIRHGSYVRLVNKKILETGFYKNNQKDSVWTKFYPQTGAIREQGNYQNNQRVGPWSFFNFKKQKEQVYDFTARRLLETIDDSTTKIGWVIMGADTIQTNIEFVATLIGGSSAFAEILTKNIKYPIAAVKKGISGRVLVSLTVDEDGKASAHKVVKPLNKDCDAEALRVSLLLTDWLPAIKDGKPVKSICLVPVSFNFGGIVR</sequence>
<protein>
    <submittedName>
        <fullName evidence="12">TonB family protein</fullName>
    </submittedName>
</protein>
<dbReference type="PANTHER" id="PTHR33446">
    <property type="entry name" value="PROTEIN TONB-RELATED"/>
    <property type="match status" value="1"/>
</dbReference>
<evidence type="ECO:0000256" key="6">
    <source>
        <dbReference type="ARBA" id="ARBA00022692"/>
    </source>
</evidence>
<keyword evidence="3" id="KW-0813">Transport</keyword>
<evidence type="ECO:0000256" key="5">
    <source>
        <dbReference type="ARBA" id="ARBA00022519"/>
    </source>
</evidence>
<dbReference type="InterPro" id="IPR037682">
    <property type="entry name" value="TonB_C"/>
</dbReference>
<keyword evidence="4" id="KW-1003">Cell membrane</keyword>
<dbReference type="RefSeq" id="WP_253525312.1">
    <property type="nucleotide sequence ID" value="NZ_JAMZEL010000001.1"/>
</dbReference>
<dbReference type="PROSITE" id="PS52015">
    <property type="entry name" value="TONB_CTD"/>
    <property type="match status" value="1"/>
</dbReference>
<comment type="caution">
    <text evidence="12">The sequence shown here is derived from an EMBL/GenBank/DDBJ whole genome shotgun (WGS) entry which is preliminary data.</text>
</comment>
<keyword evidence="5" id="KW-0997">Cell inner membrane</keyword>
<evidence type="ECO:0000256" key="3">
    <source>
        <dbReference type="ARBA" id="ARBA00022448"/>
    </source>
</evidence>
<feature type="signal peptide" evidence="10">
    <location>
        <begin position="1"/>
        <end position="17"/>
    </location>
</feature>
<comment type="subcellular location">
    <subcellularLocation>
        <location evidence="1">Cell inner membrane</location>
        <topology evidence="1">Single-pass membrane protein</topology>
        <orientation evidence="1">Periplasmic side</orientation>
    </subcellularLocation>
</comment>
<evidence type="ECO:0000313" key="12">
    <source>
        <dbReference type="EMBL" id="MCP1381599.1"/>
    </source>
</evidence>
<evidence type="ECO:0000256" key="9">
    <source>
        <dbReference type="ARBA" id="ARBA00023136"/>
    </source>
</evidence>
<evidence type="ECO:0000256" key="1">
    <source>
        <dbReference type="ARBA" id="ARBA00004383"/>
    </source>
</evidence>
<evidence type="ECO:0000256" key="10">
    <source>
        <dbReference type="SAM" id="SignalP"/>
    </source>
</evidence>
<dbReference type="SUPFAM" id="SSF74653">
    <property type="entry name" value="TolA/TonB C-terminal domain"/>
    <property type="match status" value="1"/>
</dbReference>